<keyword evidence="2" id="KW-1185">Reference proteome</keyword>
<organism evidence="1 2">
    <name type="scientific">Meloidogyne enterolobii</name>
    <name type="common">Root-knot nematode worm</name>
    <name type="synonym">Meloidogyne mayaguensis</name>
    <dbReference type="NCBI Taxonomy" id="390850"/>
    <lineage>
        <taxon>Eukaryota</taxon>
        <taxon>Metazoa</taxon>
        <taxon>Ecdysozoa</taxon>
        <taxon>Nematoda</taxon>
        <taxon>Chromadorea</taxon>
        <taxon>Rhabditida</taxon>
        <taxon>Tylenchina</taxon>
        <taxon>Tylenchomorpha</taxon>
        <taxon>Tylenchoidea</taxon>
        <taxon>Meloidogynidae</taxon>
        <taxon>Meloidogyninae</taxon>
        <taxon>Meloidogyne</taxon>
    </lineage>
</organism>
<evidence type="ECO:0000313" key="1">
    <source>
        <dbReference type="EMBL" id="CAK5039816.1"/>
    </source>
</evidence>
<proteinExistence type="predicted"/>
<gene>
    <name evidence="1" type="ORF">MENTE1834_LOCUS10043</name>
</gene>
<accession>A0ACB0YBI0</accession>
<sequence>MGKDRKIIEHEGEGQWHKSHIIEEDEVPDVVKNKMLPKLNLIPEIQLDVLKYLDFTQLVSVQQTNVYFKNFIYEHGKVLAKKKLFGLEIVSCL</sequence>
<comment type="caution">
    <text evidence="1">The sequence shown here is derived from an EMBL/GenBank/DDBJ whole genome shotgun (WGS) entry which is preliminary data.</text>
</comment>
<dbReference type="EMBL" id="CAVMJV010000009">
    <property type="protein sequence ID" value="CAK5039816.1"/>
    <property type="molecule type" value="Genomic_DNA"/>
</dbReference>
<protein>
    <submittedName>
        <fullName evidence="1">Uncharacterized protein</fullName>
    </submittedName>
</protein>
<reference evidence="1" key="1">
    <citation type="submission" date="2023-11" db="EMBL/GenBank/DDBJ databases">
        <authorList>
            <person name="Poullet M."/>
        </authorList>
    </citation>
    <scope>NUCLEOTIDE SEQUENCE</scope>
    <source>
        <strain evidence="1">E1834</strain>
    </source>
</reference>
<name>A0ACB0YBI0_MELEN</name>
<dbReference type="Proteomes" id="UP001497535">
    <property type="component" value="Unassembled WGS sequence"/>
</dbReference>
<evidence type="ECO:0000313" key="2">
    <source>
        <dbReference type="Proteomes" id="UP001497535"/>
    </source>
</evidence>